<dbReference type="Pfam" id="PF08401">
    <property type="entry name" value="ArdcN"/>
    <property type="match status" value="1"/>
</dbReference>
<dbReference type="Pfam" id="PF18818">
    <property type="entry name" value="MPTase-PolyVal"/>
    <property type="match status" value="1"/>
</dbReference>
<dbReference type="Proteomes" id="UP000231501">
    <property type="component" value="Unassembled WGS sequence"/>
</dbReference>
<dbReference type="InterPro" id="IPR041459">
    <property type="entry name" value="MPTase-PolyVal"/>
</dbReference>
<gene>
    <name evidence="3" type="ORF">CS062_03575</name>
</gene>
<proteinExistence type="predicted"/>
<keyword evidence="4" id="KW-1185">Reference proteome</keyword>
<reference evidence="3 4" key="1">
    <citation type="submission" date="2017-11" db="EMBL/GenBank/DDBJ databases">
        <title>Draft genome sequence of Mitsuaria sp. HWN-4.</title>
        <authorList>
            <person name="Gundlapally S.R."/>
        </authorList>
    </citation>
    <scope>NUCLEOTIDE SEQUENCE [LARGE SCALE GENOMIC DNA]</scope>
    <source>
        <strain evidence="3 4">HWN-4</strain>
    </source>
</reference>
<dbReference type="EMBL" id="PEOG01000008">
    <property type="protein sequence ID" value="PIM54704.1"/>
    <property type="molecule type" value="Genomic_DNA"/>
</dbReference>
<evidence type="ECO:0000313" key="3">
    <source>
        <dbReference type="EMBL" id="PIM54704.1"/>
    </source>
</evidence>
<name>A0A2G9CGF7_9BURK</name>
<protein>
    <submittedName>
        <fullName evidence="3">Conjugal transfer protein TraC</fullName>
    </submittedName>
</protein>
<feature type="domain" description="Polyvalent protein metallopeptidase" evidence="2">
    <location>
        <begin position="182"/>
        <end position="311"/>
    </location>
</feature>
<evidence type="ECO:0000259" key="1">
    <source>
        <dbReference type="Pfam" id="PF08401"/>
    </source>
</evidence>
<dbReference type="GO" id="GO:0003697">
    <property type="term" value="F:single-stranded DNA binding"/>
    <property type="evidence" value="ECO:0007669"/>
    <property type="project" value="InterPro"/>
</dbReference>
<feature type="domain" description="N-terminal" evidence="1">
    <location>
        <begin position="30"/>
        <end position="150"/>
    </location>
</feature>
<sequence>MDLPHQKGHHPQHRRKTMTVHDTKRINAIHAVASRLIEALEHQLTPWQQPWKSHASMRPMNPTTGQPYRGINRVLLGLQGGMTSDGLVDNRWMTFQQAMSRGWGVHKGAKGTLIIKAIGLPTKEVEDPSLEEDRPTTDRKPFMLKHYFVFNGSQIEGLPPLQAAPTPSVVEVAERADAVLTALREKTRLRITHGGDRAFYVPSHDIIHLPHQGQFNSVYDYYATALHEAAHATMHEKRLNRRHALGERFGDEAYAMEELRAEMCSAILASEAGLCTSPEAVQAHLNDHAAYLQSWIARIKDQPMAAVSAAKEAEAMATYLLALAPAPTLSQGTPACELSLAM</sequence>
<dbReference type="PIRSF" id="PIRSF037112">
    <property type="entry name" value="Antirestriction_ArdC"/>
    <property type="match status" value="1"/>
</dbReference>
<accession>A0A2G9CGF7</accession>
<organism evidence="3 4">
    <name type="scientific">Roseateles chitinivorans</name>
    <dbReference type="NCBI Taxonomy" id="2917965"/>
    <lineage>
        <taxon>Bacteria</taxon>
        <taxon>Pseudomonadati</taxon>
        <taxon>Pseudomonadota</taxon>
        <taxon>Betaproteobacteria</taxon>
        <taxon>Burkholderiales</taxon>
        <taxon>Sphaerotilaceae</taxon>
        <taxon>Roseateles</taxon>
    </lineage>
</organism>
<dbReference type="InterPro" id="IPR017113">
    <property type="entry name" value="Antirestriction_ArdC"/>
</dbReference>
<dbReference type="InterPro" id="IPR013610">
    <property type="entry name" value="ArdC_N"/>
</dbReference>
<evidence type="ECO:0000259" key="2">
    <source>
        <dbReference type="Pfam" id="PF18818"/>
    </source>
</evidence>
<evidence type="ECO:0000313" key="4">
    <source>
        <dbReference type="Proteomes" id="UP000231501"/>
    </source>
</evidence>
<comment type="caution">
    <text evidence="3">The sequence shown here is derived from an EMBL/GenBank/DDBJ whole genome shotgun (WGS) entry which is preliminary data.</text>
</comment>
<dbReference type="AlphaFoldDB" id="A0A2G9CGF7"/>